<feature type="compositionally biased region" description="Pro residues" evidence="1">
    <location>
        <begin position="55"/>
        <end position="64"/>
    </location>
</feature>
<evidence type="ECO:0008006" key="4">
    <source>
        <dbReference type="Google" id="ProtNLM"/>
    </source>
</evidence>
<gene>
    <name evidence="2" type="ORF">Apa02nite_031650</name>
</gene>
<sequence>MSAAPPGTPDPLPRGAAPTTTATPTSTGTDDAGPDKTGQTPTNPAIRPSSQRPSSSPPPPPAPKPRVIEVGGVTLDNRNPQTMCTLFENKTAGIAVKLRNIRVSGKLTMDPGTCATNGEIEGSPQCVSGMTLERGAACFTGTAATATTPDEYIGYVRIDVQGRCASAGPKACSGPEFGGDPPTAARPVTVTWTVRSEKPVCYAVRAPDDVNQDKFCFKTDE</sequence>
<feature type="compositionally biased region" description="Low complexity" evidence="1">
    <location>
        <begin position="44"/>
        <end position="54"/>
    </location>
</feature>
<feature type="compositionally biased region" description="Pro residues" evidence="1">
    <location>
        <begin position="1"/>
        <end position="12"/>
    </location>
</feature>
<evidence type="ECO:0000256" key="1">
    <source>
        <dbReference type="SAM" id="MobiDB-lite"/>
    </source>
</evidence>
<feature type="region of interest" description="Disordered" evidence="1">
    <location>
        <begin position="1"/>
        <end position="68"/>
    </location>
</feature>
<evidence type="ECO:0000313" key="3">
    <source>
        <dbReference type="Proteomes" id="UP000624709"/>
    </source>
</evidence>
<protein>
    <recommendedName>
        <fullName evidence="4">Neocarzinostatin family protein</fullName>
    </recommendedName>
</protein>
<reference evidence="2 3" key="1">
    <citation type="submission" date="2021-01" db="EMBL/GenBank/DDBJ databases">
        <title>Whole genome shotgun sequence of Actinoplanes palleronii NBRC 14916.</title>
        <authorList>
            <person name="Komaki H."/>
            <person name="Tamura T."/>
        </authorList>
    </citation>
    <scope>NUCLEOTIDE SEQUENCE [LARGE SCALE GENOMIC DNA]</scope>
    <source>
        <strain evidence="2 3">NBRC 14916</strain>
    </source>
</reference>
<proteinExistence type="predicted"/>
<dbReference type="Proteomes" id="UP000624709">
    <property type="component" value="Unassembled WGS sequence"/>
</dbReference>
<feature type="compositionally biased region" description="Low complexity" evidence="1">
    <location>
        <begin position="15"/>
        <end position="31"/>
    </location>
</feature>
<accession>A0ABQ4B8N6</accession>
<comment type="caution">
    <text evidence="2">The sequence shown here is derived from an EMBL/GenBank/DDBJ whole genome shotgun (WGS) entry which is preliminary data.</text>
</comment>
<evidence type="ECO:0000313" key="2">
    <source>
        <dbReference type="EMBL" id="GIE67057.1"/>
    </source>
</evidence>
<name>A0ABQ4B8N6_9ACTN</name>
<organism evidence="2 3">
    <name type="scientific">Actinoplanes palleronii</name>
    <dbReference type="NCBI Taxonomy" id="113570"/>
    <lineage>
        <taxon>Bacteria</taxon>
        <taxon>Bacillati</taxon>
        <taxon>Actinomycetota</taxon>
        <taxon>Actinomycetes</taxon>
        <taxon>Micromonosporales</taxon>
        <taxon>Micromonosporaceae</taxon>
        <taxon>Actinoplanes</taxon>
    </lineage>
</organism>
<keyword evidence="3" id="KW-1185">Reference proteome</keyword>
<dbReference type="EMBL" id="BOMS01000044">
    <property type="protein sequence ID" value="GIE67057.1"/>
    <property type="molecule type" value="Genomic_DNA"/>
</dbReference>